<evidence type="ECO:0000259" key="1">
    <source>
        <dbReference type="Pfam" id="PF13020"/>
    </source>
</evidence>
<evidence type="ECO:0000313" key="3">
    <source>
        <dbReference type="Proteomes" id="UP000614200"/>
    </source>
</evidence>
<keyword evidence="3" id="KW-1185">Reference proteome</keyword>
<gene>
    <name evidence="2" type="ORF">ISU02_03015</name>
</gene>
<accession>A0ABR9ZNQ4</accession>
<sequence>MLREWGFERVYKVDIDNRNESVDAKDDNADIEIKTSEWVIRKTEFGLLGEEKAYKFLCNRYKHVTKVFDYYGYDFMCEAESKDFYEVKTIYEENFKIHLSINQLNTMMEYIDNYYILIVSISSKENVKYYQIPSFLLTLDIQYEWFNKKFDNGNCSFKSTNFEIIIENDVMRLYEENF</sequence>
<reference evidence="2 3" key="1">
    <citation type="submission" date="2020-11" db="EMBL/GenBank/DDBJ databases">
        <title>Fusibacter basophilias sp. nov.</title>
        <authorList>
            <person name="Qiu D."/>
        </authorList>
    </citation>
    <scope>NUCLEOTIDE SEQUENCE [LARGE SCALE GENOMIC DNA]</scope>
    <source>
        <strain evidence="2 3">Q10-2</strain>
    </source>
</reference>
<dbReference type="InterPro" id="IPR024975">
    <property type="entry name" value="NOV_C"/>
</dbReference>
<feature type="domain" description="Protein NO VEIN C-terminal" evidence="1">
    <location>
        <begin position="51"/>
        <end position="129"/>
    </location>
</feature>
<dbReference type="Proteomes" id="UP000614200">
    <property type="component" value="Unassembled WGS sequence"/>
</dbReference>
<evidence type="ECO:0000313" key="2">
    <source>
        <dbReference type="EMBL" id="MBF4692069.1"/>
    </source>
</evidence>
<protein>
    <submittedName>
        <fullName evidence="2">DUF3883 domain-containing protein</fullName>
    </submittedName>
</protein>
<dbReference type="RefSeq" id="WP_194700292.1">
    <property type="nucleotide sequence ID" value="NZ_JADKNH010000001.1"/>
</dbReference>
<proteinExistence type="predicted"/>
<dbReference type="EMBL" id="JADKNH010000001">
    <property type="protein sequence ID" value="MBF4692069.1"/>
    <property type="molecule type" value="Genomic_DNA"/>
</dbReference>
<comment type="caution">
    <text evidence="2">The sequence shown here is derived from an EMBL/GenBank/DDBJ whole genome shotgun (WGS) entry which is preliminary data.</text>
</comment>
<dbReference type="Pfam" id="PF13020">
    <property type="entry name" value="NOV_C"/>
    <property type="match status" value="1"/>
</dbReference>
<organism evidence="2 3">
    <name type="scientific">Fusibacter ferrireducens</name>
    <dbReference type="NCBI Taxonomy" id="2785058"/>
    <lineage>
        <taxon>Bacteria</taxon>
        <taxon>Bacillati</taxon>
        <taxon>Bacillota</taxon>
        <taxon>Clostridia</taxon>
        <taxon>Eubacteriales</taxon>
        <taxon>Eubacteriales Family XII. Incertae Sedis</taxon>
        <taxon>Fusibacter</taxon>
    </lineage>
</organism>
<name>A0ABR9ZNQ4_9FIRM</name>